<dbReference type="PANTHER" id="PTHR43147:SF2">
    <property type="entry name" value="NADP-DEPENDENT OXIDOREDUCTASE DOMAIN-CONTAINING PROTEIN"/>
    <property type="match status" value="1"/>
</dbReference>
<dbReference type="AlphaFoldDB" id="A0A423VDM2"/>
<gene>
    <name evidence="3" type="ORF">VMCG_09859</name>
</gene>
<dbReference type="Pfam" id="PF00248">
    <property type="entry name" value="Aldo_ket_red"/>
    <property type="match status" value="1"/>
</dbReference>
<keyword evidence="1" id="KW-0560">Oxidoreductase</keyword>
<evidence type="ECO:0000259" key="2">
    <source>
        <dbReference type="Pfam" id="PF00248"/>
    </source>
</evidence>
<dbReference type="Gene3D" id="3.20.20.100">
    <property type="entry name" value="NADP-dependent oxidoreductase domain"/>
    <property type="match status" value="1"/>
</dbReference>
<dbReference type="STRING" id="356882.A0A423VDM2"/>
<evidence type="ECO:0000313" key="4">
    <source>
        <dbReference type="Proteomes" id="UP000283895"/>
    </source>
</evidence>
<evidence type="ECO:0000313" key="3">
    <source>
        <dbReference type="EMBL" id="ROV89087.1"/>
    </source>
</evidence>
<dbReference type="SUPFAM" id="SSF51430">
    <property type="entry name" value="NAD(P)-linked oxidoreductase"/>
    <property type="match status" value="1"/>
</dbReference>
<accession>A0A423VDM2</accession>
<feature type="domain" description="NADP-dependent oxidoreductase" evidence="2">
    <location>
        <begin position="171"/>
        <end position="481"/>
    </location>
</feature>
<comment type="caution">
    <text evidence="3">The sequence shown here is derived from an EMBL/GenBank/DDBJ whole genome shotgun (WGS) entry which is preliminary data.</text>
</comment>
<dbReference type="EMBL" id="LKEA01000073">
    <property type="protein sequence ID" value="ROV89087.1"/>
    <property type="molecule type" value="Genomic_DNA"/>
</dbReference>
<organism evidence="3 4">
    <name type="scientific">Cytospora schulzeri</name>
    <dbReference type="NCBI Taxonomy" id="448051"/>
    <lineage>
        <taxon>Eukaryota</taxon>
        <taxon>Fungi</taxon>
        <taxon>Dikarya</taxon>
        <taxon>Ascomycota</taxon>
        <taxon>Pezizomycotina</taxon>
        <taxon>Sordariomycetes</taxon>
        <taxon>Sordariomycetidae</taxon>
        <taxon>Diaporthales</taxon>
        <taxon>Cytosporaceae</taxon>
        <taxon>Cytospora</taxon>
    </lineage>
</organism>
<sequence length="510" mass="56644">MGCTLFTATCAIVETTKLNELENLADFSYATVDLIIWTALTHFVTALSEAKASWKTGDDLDRLLDKFSGDIVQAVQALKETKPEETITIIALQKLLAGLNDCAGYCSSTSPSPLRYPFTRAERQVRDLLAVLDPNGGLYSQSQKGLIHVDVSKRESRIEMLQLGPHQVPRLFNGLWQLSSPAWGSGSAEGQEKALTQIVEAGLSATDMADHYGDAELIYGDFRNRLPTEIRSTVCAATKWCIFGPIGQPVTTEFVLRGVKERCRRLGGRVELLQFHWHDYSQKDYLDILVELVHITKTHPELVSTIGLCNFDTEHTEESCEYVLEKTGVVGIVSNQVQFSLLDARPLQKMCAVCEKYGIKLLTYGSFCGGFVSEKWLGQPTPEIYSEVSQLTPSQRKYFDMIETWGTWAEFQLLLSKLSSIAQKHGPDISLTNVATRWVLQQPAVGAVIVGTRLGVSSHVEDNLNVFNFKLDEEDVATINETALGGLKMARAEVVYEKLGDCGNEYRAMH</sequence>
<dbReference type="Proteomes" id="UP000283895">
    <property type="component" value="Unassembled WGS sequence"/>
</dbReference>
<dbReference type="InterPro" id="IPR036812">
    <property type="entry name" value="NAD(P)_OxRdtase_dom_sf"/>
</dbReference>
<proteinExistence type="predicted"/>
<dbReference type="OrthoDB" id="686384at2759"/>
<dbReference type="CDD" id="cd19101">
    <property type="entry name" value="AKR_unchar"/>
    <property type="match status" value="1"/>
</dbReference>
<dbReference type="PANTHER" id="PTHR43147">
    <property type="entry name" value="PROTEIN TAS"/>
    <property type="match status" value="1"/>
</dbReference>
<dbReference type="GO" id="GO:0016491">
    <property type="term" value="F:oxidoreductase activity"/>
    <property type="evidence" value="ECO:0007669"/>
    <property type="project" value="UniProtKB-KW"/>
</dbReference>
<reference evidence="3 4" key="1">
    <citation type="submission" date="2015-09" db="EMBL/GenBank/DDBJ databases">
        <title>Host preference determinants of Valsa canker pathogens revealed by comparative genomics.</title>
        <authorList>
            <person name="Yin Z."/>
            <person name="Huang L."/>
        </authorList>
    </citation>
    <scope>NUCLEOTIDE SEQUENCE [LARGE SCALE GENOMIC DNA]</scope>
    <source>
        <strain evidence="3 4">03-1</strain>
    </source>
</reference>
<protein>
    <recommendedName>
        <fullName evidence="2">NADP-dependent oxidoreductase domain-containing protein</fullName>
    </recommendedName>
</protein>
<name>A0A423VDM2_9PEZI</name>
<dbReference type="InterPro" id="IPR023210">
    <property type="entry name" value="NADP_OxRdtase_dom"/>
</dbReference>
<keyword evidence="4" id="KW-1185">Reference proteome</keyword>
<evidence type="ECO:0000256" key="1">
    <source>
        <dbReference type="ARBA" id="ARBA00023002"/>
    </source>
</evidence>